<evidence type="ECO:0000313" key="2">
    <source>
        <dbReference type="Proteomes" id="UP000661077"/>
    </source>
</evidence>
<evidence type="ECO:0008006" key="3">
    <source>
        <dbReference type="Google" id="ProtNLM"/>
    </source>
</evidence>
<dbReference type="Proteomes" id="UP000661077">
    <property type="component" value="Unassembled WGS sequence"/>
</dbReference>
<name>A0ABS1X2B9_9GAMM</name>
<keyword evidence="2" id="KW-1185">Reference proteome</keyword>
<reference evidence="1 2" key="1">
    <citation type="journal article" date="2021" name="Int. J. Syst. Evol. Microbiol.">
        <title>Steroidobacter gossypii sp. nov., isolated from soil of cotton cropping field.</title>
        <authorList>
            <person name="Huang R."/>
            <person name="Yang S."/>
            <person name="Zhen C."/>
            <person name="Liu W."/>
        </authorList>
    </citation>
    <scope>NUCLEOTIDE SEQUENCE [LARGE SCALE GENOMIC DNA]</scope>
    <source>
        <strain evidence="1 2">S1-65</strain>
    </source>
</reference>
<organism evidence="1 2">
    <name type="scientific">Steroidobacter gossypii</name>
    <dbReference type="NCBI Taxonomy" id="2805490"/>
    <lineage>
        <taxon>Bacteria</taxon>
        <taxon>Pseudomonadati</taxon>
        <taxon>Pseudomonadota</taxon>
        <taxon>Gammaproteobacteria</taxon>
        <taxon>Steroidobacterales</taxon>
        <taxon>Steroidobacteraceae</taxon>
        <taxon>Steroidobacter</taxon>
    </lineage>
</organism>
<gene>
    <name evidence="1" type="ORF">JM946_21785</name>
</gene>
<sequence>MGIPEKPAVRILASVGANFGLIGAAIEESRAAAASKELQEIFAQSNYDYRKDLQDSLALSFSEISLPINAASGERPEKEQLKFLTSCPAATPDADACLDVFLTYFGYMSAGATTDYVPTIHMTAKLVRLSDRATLFQDQVHYNALAGSKAIVVQPAEEYRFKDRDAMKADPQRVTAGIQQAVRAVTNELAKQFQ</sequence>
<dbReference type="RefSeq" id="WP_203169492.1">
    <property type="nucleotide sequence ID" value="NZ_JAEVLS010000005.1"/>
</dbReference>
<proteinExistence type="predicted"/>
<protein>
    <recommendedName>
        <fullName evidence="3">Lipoprotein</fullName>
    </recommendedName>
</protein>
<dbReference type="EMBL" id="JAEVLS010000005">
    <property type="protein sequence ID" value="MBM0107379.1"/>
    <property type="molecule type" value="Genomic_DNA"/>
</dbReference>
<comment type="caution">
    <text evidence="1">The sequence shown here is derived from an EMBL/GenBank/DDBJ whole genome shotgun (WGS) entry which is preliminary data.</text>
</comment>
<accession>A0ABS1X2B9</accession>
<evidence type="ECO:0000313" key="1">
    <source>
        <dbReference type="EMBL" id="MBM0107379.1"/>
    </source>
</evidence>